<dbReference type="AlphaFoldDB" id="A0A8X8WBT6"/>
<evidence type="ECO:0000259" key="6">
    <source>
        <dbReference type="PROSITE" id="PS51795"/>
    </source>
</evidence>
<proteinExistence type="inferred from homology"/>
<gene>
    <name evidence="7" type="ORF">SASPL_149022</name>
</gene>
<dbReference type="PANTHER" id="PTHR46868:SF3">
    <property type="entry name" value="FCS-LIKE ZINC FINGER 11"/>
    <property type="match status" value="1"/>
</dbReference>
<organism evidence="7">
    <name type="scientific">Salvia splendens</name>
    <name type="common">Scarlet sage</name>
    <dbReference type="NCBI Taxonomy" id="180675"/>
    <lineage>
        <taxon>Eukaryota</taxon>
        <taxon>Viridiplantae</taxon>
        <taxon>Streptophyta</taxon>
        <taxon>Embryophyta</taxon>
        <taxon>Tracheophyta</taxon>
        <taxon>Spermatophyta</taxon>
        <taxon>Magnoliopsida</taxon>
        <taxon>eudicotyledons</taxon>
        <taxon>Gunneridae</taxon>
        <taxon>Pentapetalae</taxon>
        <taxon>asterids</taxon>
        <taxon>lamiids</taxon>
        <taxon>Lamiales</taxon>
        <taxon>Lamiaceae</taxon>
        <taxon>Nepetoideae</taxon>
        <taxon>Mentheae</taxon>
        <taxon>Salviinae</taxon>
        <taxon>Salvia</taxon>
        <taxon>Salvia subgen. Calosphace</taxon>
        <taxon>core Calosphace</taxon>
    </lineage>
</organism>
<comment type="similarity">
    <text evidence="1">Belongs to the FLZ family.</text>
</comment>
<keyword evidence="3" id="KW-0862">Zinc</keyword>
<protein>
    <recommendedName>
        <fullName evidence="6">FLZ-type domain-containing protein</fullName>
    </recommendedName>
</protein>
<dbReference type="InterPro" id="IPR044585">
    <property type="entry name" value="FLZ10/11"/>
</dbReference>
<keyword evidence="2" id="KW-0479">Metal-binding</keyword>
<dbReference type="PROSITE" id="PS51795">
    <property type="entry name" value="ZF_FLZ"/>
    <property type="match status" value="1"/>
</dbReference>
<name>A0A8X8WBT6_SALSN</name>
<feature type="domain" description="FLZ-type" evidence="6">
    <location>
        <begin position="317"/>
        <end position="360"/>
    </location>
</feature>
<evidence type="ECO:0000256" key="2">
    <source>
        <dbReference type="ARBA" id="ARBA00022723"/>
    </source>
</evidence>
<evidence type="ECO:0000313" key="8">
    <source>
        <dbReference type="Proteomes" id="UP000298416"/>
    </source>
</evidence>
<dbReference type="Pfam" id="PF04570">
    <property type="entry name" value="zf-FLZ"/>
    <property type="match status" value="1"/>
</dbReference>
<reference evidence="7" key="1">
    <citation type="submission" date="2018-01" db="EMBL/GenBank/DDBJ databases">
        <authorList>
            <person name="Mao J.F."/>
        </authorList>
    </citation>
    <scope>NUCLEOTIDE SEQUENCE</scope>
    <source>
        <strain evidence="7">Huo1</strain>
        <tissue evidence="7">Leaf</tissue>
    </source>
</reference>
<evidence type="ECO:0000256" key="1">
    <source>
        <dbReference type="ARBA" id="ARBA00009374"/>
    </source>
</evidence>
<dbReference type="EMBL" id="PNBA02000019">
    <property type="protein sequence ID" value="KAG6391269.1"/>
    <property type="molecule type" value="Genomic_DNA"/>
</dbReference>
<feature type="compositionally biased region" description="Polar residues" evidence="5">
    <location>
        <begin position="11"/>
        <end position="23"/>
    </location>
</feature>
<keyword evidence="3" id="KW-0863">Zinc-finger</keyword>
<reference evidence="7" key="2">
    <citation type="submission" date="2020-08" db="EMBL/GenBank/DDBJ databases">
        <title>Plant Genome Project.</title>
        <authorList>
            <person name="Zhang R.-G."/>
        </authorList>
    </citation>
    <scope>NUCLEOTIDE SEQUENCE</scope>
    <source>
        <strain evidence="7">Huo1</strain>
        <tissue evidence="7">Leaf</tissue>
    </source>
</reference>
<dbReference type="Proteomes" id="UP000298416">
    <property type="component" value="Unassembled WGS sequence"/>
</dbReference>
<feature type="region of interest" description="Disordered" evidence="5">
    <location>
        <begin position="1"/>
        <end position="35"/>
    </location>
</feature>
<sequence length="367" mass="40538">MLRKRNRSYQKDQNMNTTGTDSTLGHFHSDDVSNQKHKNTSLLKVPGLFVGFNARNSDSDAVRSPTSPLDFRIFPVLGNPFRSLKAQNEGHHKSWDCSKVGLSIIDSLDHELDQSITQSSDNKNIILGRHMSFRSPTFCGSLEAPKSLPNDVAIFPKPSNARKPDSDVVFEIGEVPFEKEASGSFRARSVDSGRYGSHLMDFKNHKSRLGSGSFGVDKPVCLGSGGIGVSPKLGDLSGEKLSSASLPGNCFISPIPTSEIELSEDYTCVWTHGPYPKVTHIFGDCILECHSDFLKNIEDTPEARGQCDVLPPYPSDDFLKFCFSCKKRLDGEDIFMYRGEKAFCSSACRSQEMEIDEDDSESSESLL</sequence>
<comment type="caution">
    <text evidence="7">The sequence shown here is derived from an EMBL/GenBank/DDBJ whole genome shotgun (WGS) entry which is preliminary data.</text>
</comment>
<evidence type="ECO:0000256" key="3">
    <source>
        <dbReference type="ARBA" id="ARBA00022771"/>
    </source>
</evidence>
<dbReference type="OrthoDB" id="685855at2759"/>
<keyword evidence="8" id="KW-1185">Reference proteome</keyword>
<feature type="zinc finger region" description="FLZ-type" evidence="4">
    <location>
        <begin position="317"/>
        <end position="360"/>
    </location>
</feature>
<evidence type="ECO:0000256" key="4">
    <source>
        <dbReference type="PROSITE-ProRule" id="PRU01131"/>
    </source>
</evidence>
<accession>A0A8X8WBT6</accession>
<dbReference type="GO" id="GO:0008270">
    <property type="term" value="F:zinc ion binding"/>
    <property type="evidence" value="ECO:0007669"/>
    <property type="project" value="UniProtKB-KW"/>
</dbReference>
<evidence type="ECO:0000313" key="7">
    <source>
        <dbReference type="EMBL" id="KAG6391269.1"/>
    </source>
</evidence>
<dbReference type="PANTHER" id="PTHR46868">
    <property type="entry name" value="FCS-LIKE ZINC FINGER 11"/>
    <property type="match status" value="1"/>
</dbReference>
<evidence type="ECO:0000256" key="5">
    <source>
        <dbReference type="SAM" id="MobiDB-lite"/>
    </source>
</evidence>
<dbReference type="InterPro" id="IPR007650">
    <property type="entry name" value="Zf-FLZ_dom"/>
</dbReference>